<evidence type="ECO:0000256" key="1">
    <source>
        <dbReference type="SAM" id="Phobius"/>
    </source>
</evidence>
<proteinExistence type="predicted"/>
<accession>A0A5B8XYT1</accession>
<dbReference type="InterPro" id="IPR002035">
    <property type="entry name" value="VWF_A"/>
</dbReference>
<dbReference type="RefSeq" id="WP_146961583.1">
    <property type="nucleotide sequence ID" value="NZ_CP042467.1"/>
</dbReference>
<evidence type="ECO:0000313" key="4">
    <source>
        <dbReference type="EMBL" id="QED28816.1"/>
    </source>
</evidence>
<dbReference type="NCBIfam" id="TIGR02226">
    <property type="entry name" value="two_anch"/>
    <property type="match status" value="1"/>
</dbReference>
<feature type="transmembrane region" description="Helical" evidence="1">
    <location>
        <begin position="667"/>
        <end position="687"/>
    </location>
</feature>
<feature type="transmembrane region" description="Helical" evidence="1">
    <location>
        <begin position="6"/>
        <end position="24"/>
    </location>
</feature>
<keyword evidence="5" id="KW-1185">Reference proteome</keyword>
<protein>
    <submittedName>
        <fullName evidence="4">VWA domain-containing protein</fullName>
    </submittedName>
</protein>
<dbReference type="EMBL" id="CP042467">
    <property type="protein sequence ID" value="QED28816.1"/>
    <property type="molecule type" value="Genomic_DNA"/>
</dbReference>
<dbReference type="SUPFAM" id="SSF53300">
    <property type="entry name" value="vWA-like"/>
    <property type="match status" value="1"/>
</dbReference>
<gene>
    <name evidence="4" type="ORF">FRD01_16535</name>
</gene>
<feature type="domain" description="Aerotolerance regulator N-terminal" evidence="2">
    <location>
        <begin position="1"/>
        <end position="76"/>
    </location>
</feature>
<dbReference type="PANTHER" id="PTHR37464">
    <property type="entry name" value="BLL2463 PROTEIN"/>
    <property type="match status" value="1"/>
</dbReference>
<dbReference type="InterPro" id="IPR029062">
    <property type="entry name" value="Class_I_gatase-like"/>
</dbReference>
<dbReference type="Pfam" id="PF07584">
    <property type="entry name" value="BatA"/>
    <property type="match status" value="1"/>
</dbReference>
<reference evidence="4 5" key="1">
    <citation type="submission" date="2019-08" db="EMBL/GenBank/DDBJ databases">
        <authorList>
            <person name="Liang Q."/>
        </authorList>
    </citation>
    <scope>NUCLEOTIDE SEQUENCE [LARGE SCALE GENOMIC DNA]</scope>
    <source>
        <strain evidence="4 5">V1718</strain>
    </source>
</reference>
<dbReference type="CDD" id="cd03143">
    <property type="entry name" value="A4_beta-galactosidase_middle_domain"/>
    <property type="match status" value="1"/>
</dbReference>
<evidence type="ECO:0000313" key="5">
    <source>
        <dbReference type="Proteomes" id="UP000321595"/>
    </source>
</evidence>
<dbReference type="KEGG" id="bbae:FRD01_16535"/>
<dbReference type="Gene3D" id="3.40.50.410">
    <property type="entry name" value="von Willebrand factor, type A domain"/>
    <property type="match status" value="1"/>
</dbReference>
<sequence length="710" mass="78338">MNFIEPIFLVGLLAAALPLIIHLINRKKASRVPFPAMKFVLQSQKRVAKGAKIRQWILLALRALALALLALALAKPFFKSQEGLTMDQRLPTASVIVLDTSYSMTSADGWEQVEEMLDAEVSRLRPWDEVSLITSDLRVDTGKPSTDHNVLKRAVDQVEPGFHALGFNEALLQASDHLNTSQLPNRRIVLITDGAKGALEDAAPQVAWPVEVRKLELESPKSVAISEVNYAQEGARRDRIWRIEATLNNLSEDDQNAVQIDLMIGENTVASGRVDIPAGKSATHVFRYKPDSQAAQSARVRIPDADELAADNERWFSLAMSDQTRVLLVNGEPSTVAYEDELFFAERALALKNEEASMTLSVTSREGFEARDLQEFDVILVANVAQLTAQSAEKLKAFVEGGGGLLVTMGGQVDVGWWNQALGEVLPKPLRSQKLLAEMGDPDAPVKVTRFGLAQSSHPIFEAFTAPGGGTLQSAEVYSYMLLEPSPPDSKTSILMSYKDGAPALLERELGSGRVLLLTTSIDMDWTDLPTRTSYLPLMRRMTQYLARRVTSDAKGVNQVGSEVAFDVKGLSAERVIALSLSGAEVTRLVETPDEDGVVRFRVWKPGVYEVYLDDETPEKRRPALDFSVNVDTAEANLSPLPDEFFLAFNPGGESAKGPSQERRVSVWPFLLFVFTIFLLLESVLGTRRSVLVRLWRTLTRRPQEADALD</sequence>
<evidence type="ECO:0000259" key="3">
    <source>
        <dbReference type="Pfam" id="PF13519"/>
    </source>
</evidence>
<dbReference type="Pfam" id="PF13519">
    <property type="entry name" value="VWA_2"/>
    <property type="match status" value="1"/>
</dbReference>
<dbReference type="OrthoDB" id="9769144at2"/>
<organism evidence="4 5">
    <name type="scientific">Microvenator marinus</name>
    <dbReference type="NCBI Taxonomy" id="2600177"/>
    <lineage>
        <taxon>Bacteria</taxon>
        <taxon>Deltaproteobacteria</taxon>
        <taxon>Bradymonadales</taxon>
        <taxon>Microvenatoraceae</taxon>
        <taxon>Microvenator</taxon>
    </lineage>
</organism>
<dbReference type="InterPro" id="IPR011933">
    <property type="entry name" value="Double_TM_dom"/>
</dbReference>
<dbReference type="AlphaFoldDB" id="A0A5B8XYT1"/>
<dbReference type="InterPro" id="IPR024163">
    <property type="entry name" value="Aerotolerance_reg_N"/>
</dbReference>
<dbReference type="PANTHER" id="PTHR37464:SF1">
    <property type="entry name" value="BLL2463 PROTEIN"/>
    <property type="match status" value="1"/>
</dbReference>
<keyword evidence="1" id="KW-0472">Membrane</keyword>
<name>A0A5B8XYT1_9DELT</name>
<evidence type="ECO:0000259" key="2">
    <source>
        <dbReference type="Pfam" id="PF07584"/>
    </source>
</evidence>
<feature type="domain" description="VWFA" evidence="3">
    <location>
        <begin position="95"/>
        <end position="194"/>
    </location>
</feature>
<dbReference type="Proteomes" id="UP000321595">
    <property type="component" value="Chromosome"/>
</dbReference>
<feature type="transmembrane region" description="Helical" evidence="1">
    <location>
        <begin position="56"/>
        <end position="78"/>
    </location>
</feature>
<dbReference type="SUPFAM" id="SSF52317">
    <property type="entry name" value="Class I glutamine amidotransferase-like"/>
    <property type="match status" value="1"/>
</dbReference>
<keyword evidence="1" id="KW-0812">Transmembrane</keyword>
<keyword evidence="1" id="KW-1133">Transmembrane helix</keyword>
<dbReference type="Gene3D" id="3.40.50.880">
    <property type="match status" value="1"/>
</dbReference>
<dbReference type="InterPro" id="IPR036465">
    <property type="entry name" value="vWFA_dom_sf"/>
</dbReference>